<comment type="caution">
    <text evidence="1">The sequence shown here is derived from an EMBL/GenBank/DDBJ whole genome shotgun (WGS) entry which is preliminary data.</text>
</comment>
<accession>W9UZL0</accession>
<name>W9UZL0_9GAMM</name>
<reference evidence="1 2" key="2">
    <citation type="journal article" date="2015" name="Syst. Appl. Microbiol.">
        <title>Nitrincola nitratireducens sp. nov. isolated from a haloalkaline crater lake.</title>
        <authorList>
            <person name="Singh A."/>
            <person name="Vaidya B."/>
            <person name="Tanuku N.R."/>
            <person name="Pinnaka A.K."/>
        </authorList>
    </citation>
    <scope>NUCLEOTIDE SEQUENCE [LARGE SCALE GENOMIC DNA]</scope>
    <source>
        <strain evidence="1 2">AK23</strain>
    </source>
</reference>
<dbReference type="RefSeq" id="WP_337588652.1">
    <property type="nucleotide sequence ID" value="NZ_AONB01000016.1"/>
</dbReference>
<organism evidence="1 2">
    <name type="scientific">Nitrincola nitratireducens</name>
    <dbReference type="NCBI Taxonomy" id="1229521"/>
    <lineage>
        <taxon>Bacteria</taxon>
        <taxon>Pseudomonadati</taxon>
        <taxon>Pseudomonadota</taxon>
        <taxon>Gammaproteobacteria</taxon>
        <taxon>Oceanospirillales</taxon>
        <taxon>Oceanospirillaceae</taxon>
        <taxon>Nitrincola</taxon>
    </lineage>
</organism>
<evidence type="ECO:0000313" key="1">
    <source>
        <dbReference type="EMBL" id="EXJ10151.1"/>
    </source>
</evidence>
<evidence type="ECO:0000313" key="2">
    <source>
        <dbReference type="Proteomes" id="UP000019464"/>
    </source>
</evidence>
<dbReference type="EMBL" id="AONB01000016">
    <property type="protein sequence ID" value="EXJ10151.1"/>
    <property type="molecule type" value="Genomic_DNA"/>
</dbReference>
<evidence type="ECO:0008006" key="3">
    <source>
        <dbReference type="Google" id="ProtNLM"/>
    </source>
</evidence>
<reference evidence="2" key="1">
    <citation type="submission" date="2012-11" db="EMBL/GenBank/DDBJ databases">
        <authorList>
            <person name="Singh A."/>
            <person name="Pinnaka A.K."/>
            <person name="Vaidya B."/>
        </authorList>
    </citation>
    <scope>NUCLEOTIDE SEQUENCE [LARGE SCALE GENOMIC DNA]</scope>
    <source>
        <strain evidence="2">AK23</strain>
    </source>
</reference>
<dbReference type="AlphaFoldDB" id="W9UZL0"/>
<protein>
    <recommendedName>
        <fullName evidence="3">Aldo/keto reductase family protein</fullName>
    </recommendedName>
</protein>
<keyword evidence="2" id="KW-1185">Reference proteome</keyword>
<dbReference type="Proteomes" id="UP000019464">
    <property type="component" value="Unassembled WGS sequence"/>
</dbReference>
<proteinExistence type="predicted"/>
<gene>
    <name evidence="1" type="ORF">D791_02920</name>
</gene>
<sequence length="62" mass="6768">MSQTFEPLFQPSKIGLGCMNLSHAYGTPLSEPEALNALRKAFDLAIATLTRQRSTEKARTSA</sequence>
<dbReference type="STRING" id="1229521.D791_02920"/>